<reference evidence="2" key="1">
    <citation type="submission" date="2025-08" db="UniProtKB">
        <authorList>
            <consortium name="RefSeq"/>
        </authorList>
    </citation>
    <scope>IDENTIFICATION</scope>
    <source>
        <tissue evidence="2">Testes</tissue>
    </source>
</reference>
<dbReference type="Proteomes" id="UP000694865">
    <property type="component" value="Unplaced"/>
</dbReference>
<gene>
    <name evidence="2" type="primary">LOC102806453</name>
</gene>
<name>A0ABM0ML77_SACKO</name>
<accession>A0ABM0ML77</accession>
<dbReference type="RefSeq" id="XP_006820768.1">
    <property type="nucleotide sequence ID" value="XM_006820705.1"/>
</dbReference>
<sequence>MDEIEYIKDDGITRATVEWGMDRTDQRSNNLDGRMNLYGTGSGANAYTGLRHMMSLITEHHTSGTTIQATMYVSQIFIVAQTHLPYAMHVLMILNYGLDEIVAGGKTPTKSVVSMSVGAGASISLDNAAITVGATDVNDYRAGFSNWGDLTNLHLVLLLEAPGVAAVHLGAGTCNDNASCRNQIVVILRLNIHNKQRLFYQRT</sequence>
<protein>
    <submittedName>
        <fullName evidence="2">Uncharacterized protein LOC102806453</fullName>
    </submittedName>
</protein>
<evidence type="ECO:0000313" key="2">
    <source>
        <dbReference type="RefSeq" id="XP_006820768.1"/>
    </source>
</evidence>
<organism evidence="1 2">
    <name type="scientific">Saccoglossus kowalevskii</name>
    <name type="common">Acorn worm</name>
    <dbReference type="NCBI Taxonomy" id="10224"/>
    <lineage>
        <taxon>Eukaryota</taxon>
        <taxon>Metazoa</taxon>
        <taxon>Hemichordata</taxon>
        <taxon>Enteropneusta</taxon>
        <taxon>Harrimaniidae</taxon>
        <taxon>Saccoglossus</taxon>
    </lineage>
</organism>
<dbReference type="InterPro" id="IPR036852">
    <property type="entry name" value="Peptidase_S8/S53_dom_sf"/>
</dbReference>
<dbReference type="SUPFAM" id="SSF52743">
    <property type="entry name" value="Subtilisin-like"/>
    <property type="match status" value="1"/>
</dbReference>
<proteinExistence type="predicted"/>
<dbReference type="GeneID" id="102806453"/>
<keyword evidence="1" id="KW-1185">Reference proteome</keyword>
<evidence type="ECO:0000313" key="1">
    <source>
        <dbReference type="Proteomes" id="UP000694865"/>
    </source>
</evidence>